<sequence>MKKMKILSKGGKDEKKSMKRKINKEKKKAARRDKKYVRTDRKNGKKRRKNKEQLKPQQKADTGEENLTGERKVKTNLNGNRRKTNKIQRRKHTMRKTKGMYEKNTKSDSSPSPRKPSRKKKSKDKLVSLLINRVSVVQYMDTCQWLICAPTQARRPAQFSHD</sequence>
<accession>A0AAE1QCM6</accession>
<dbReference type="AlphaFoldDB" id="A0AAE1QCM6"/>
<dbReference type="EMBL" id="JAWZYT010000496">
    <property type="protein sequence ID" value="KAK4322852.1"/>
    <property type="molecule type" value="Genomic_DNA"/>
</dbReference>
<gene>
    <name evidence="2" type="ORF">Pmani_006418</name>
</gene>
<evidence type="ECO:0000313" key="2">
    <source>
        <dbReference type="EMBL" id="KAK4322852.1"/>
    </source>
</evidence>
<name>A0AAE1QCM6_9EUCA</name>
<feature type="compositionally biased region" description="Basic residues" evidence="1">
    <location>
        <begin position="80"/>
        <end position="98"/>
    </location>
</feature>
<feature type="compositionally biased region" description="Basic residues" evidence="1">
    <location>
        <begin position="17"/>
        <end position="35"/>
    </location>
</feature>
<protein>
    <submittedName>
        <fullName evidence="2">Uncharacterized protein</fullName>
    </submittedName>
</protein>
<feature type="region of interest" description="Disordered" evidence="1">
    <location>
        <begin position="1"/>
        <end position="125"/>
    </location>
</feature>
<keyword evidence="3" id="KW-1185">Reference proteome</keyword>
<proteinExistence type="predicted"/>
<organism evidence="2 3">
    <name type="scientific">Petrolisthes manimaculis</name>
    <dbReference type="NCBI Taxonomy" id="1843537"/>
    <lineage>
        <taxon>Eukaryota</taxon>
        <taxon>Metazoa</taxon>
        <taxon>Ecdysozoa</taxon>
        <taxon>Arthropoda</taxon>
        <taxon>Crustacea</taxon>
        <taxon>Multicrustacea</taxon>
        <taxon>Malacostraca</taxon>
        <taxon>Eumalacostraca</taxon>
        <taxon>Eucarida</taxon>
        <taxon>Decapoda</taxon>
        <taxon>Pleocyemata</taxon>
        <taxon>Anomura</taxon>
        <taxon>Galatheoidea</taxon>
        <taxon>Porcellanidae</taxon>
        <taxon>Petrolisthes</taxon>
    </lineage>
</organism>
<evidence type="ECO:0000313" key="3">
    <source>
        <dbReference type="Proteomes" id="UP001292094"/>
    </source>
</evidence>
<comment type="caution">
    <text evidence="2">The sequence shown here is derived from an EMBL/GenBank/DDBJ whole genome shotgun (WGS) entry which is preliminary data.</text>
</comment>
<reference evidence="2" key="1">
    <citation type="submission" date="2023-11" db="EMBL/GenBank/DDBJ databases">
        <title>Genome assemblies of two species of porcelain crab, Petrolisthes cinctipes and Petrolisthes manimaculis (Anomura: Porcellanidae).</title>
        <authorList>
            <person name="Angst P."/>
        </authorList>
    </citation>
    <scope>NUCLEOTIDE SEQUENCE</scope>
    <source>
        <strain evidence="2">PB745_02</strain>
        <tissue evidence="2">Gill</tissue>
    </source>
</reference>
<evidence type="ECO:0000256" key="1">
    <source>
        <dbReference type="SAM" id="MobiDB-lite"/>
    </source>
</evidence>
<dbReference type="Proteomes" id="UP001292094">
    <property type="component" value="Unassembled WGS sequence"/>
</dbReference>